<feature type="transmembrane region" description="Helical" evidence="4">
    <location>
        <begin position="362"/>
        <end position="381"/>
    </location>
</feature>
<dbReference type="Pfam" id="PF02518">
    <property type="entry name" value="HATPase_c"/>
    <property type="match status" value="1"/>
</dbReference>
<dbReference type="SMART" id="SM00028">
    <property type="entry name" value="TPR"/>
    <property type="match status" value="5"/>
</dbReference>
<sequence length="699" mass="78092">MKSCRALLPGFLFVFGLILSGRAQSPQTPALRRALARATADTTRVLLLADLSATFRYSRYDSVQHYASQGLELARRIGYAKGEGRCLSRLALLQAERGNLPQALRTDLRALDLHQAARDADGTARTLNQAGLLYQALDDHRPALAYYFRAKAIYDHSPHLDDSQLVSVLTNLGSTYVGRRQLDSAAYFLNQAYALTTRSRTIAQSYWGNPLPYVLRELGLLEAAKGRISLAINYYHRSARVALPENDRRSACRAYQYLAELYHERGQTDSSIFYARRALQTGQTLPYVVGVVRTSRLLADVFAARRQRDSTLKYLLIRQTAEDSLYNPQRIKQLDAIGFAEQQRLQQLEDERVEYAARLRNYALWGGLGVLALLVLGLGYYNRRQRLANAELQRLNAQVTHQSQELTTQRDRLAEMLQELRTAQQQLVLREKMASLGELMAGVAHEIQQPAQAIHNLAGVSEQLCQELRLELVKGEELQPADLELLDEMLLTLARHQAKISQHSQRAGSIVRGMVEYGGSQPAARQPTDLNALAEDYLRLTYHDMRAKQRNFHAALLPRLDPAVGTVEVVRHDLGRVLISLFANAFYAVQERRQQTDAATDDAAEYVPQVMLTTERTGPQQVRICVRDNGLGIPAEAQPHVFERFFSTKPADEGPGLGLALSRDIVHSLGGMLTLHTEPGAFTELVVTLPVPALAPLSA</sequence>
<evidence type="ECO:0000313" key="8">
    <source>
        <dbReference type="Proteomes" id="UP000248553"/>
    </source>
</evidence>
<accession>A0A328BG28</accession>
<keyword evidence="4" id="KW-0812">Transmembrane</keyword>
<feature type="signal peptide" evidence="5">
    <location>
        <begin position="1"/>
        <end position="23"/>
    </location>
</feature>
<dbReference type="GO" id="GO:0004673">
    <property type="term" value="F:protein histidine kinase activity"/>
    <property type="evidence" value="ECO:0007669"/>
    <property type="project" value="UniProtKB-EC"/>
</dbReference>
<feature type="coiled-coil region" evidence="3">
    <location>
        <begin position="389"/>
        <end position="426"/>
    </location>
</feature>
<dbReference type="Gene3D" id="3.30.565.10">
    <property type="entry name" value="Histidine kinase-like ATPase, C-terminal domain"/>
    <property type="match status" value="1"/>
</dbReference>
<organism evidence="7 8">
    <name type="scientific">Hymenobacter edaphi</name>
    <dbReference type="NCBI Taxonomy" id="2211146"/>
    <lineage>
        <taxon>Bacteria</taxon>
        <taxon>Pseudomonadati</taxon>
        <taxon>Bacteroidota</taxon>
        <taxon>Cytophagia</taxon>
        <taxon>Cytophagales</taxon>
        <taxon>Hymenobacteraceae</taxon>
        <taxon>Hymenobacter</taxon>
    </lineage>
</organism>
<comment type="catalytic activity">
    <reaction evidence="1">
        <text>ATP + protein L-histidine = ADP + protein N-phospho-L-histidine.</text>
        <dbReference type="EC" id="2.7.13.3"/>
    </reaction>
</comment>
<feature type="domain" description="Histidine kinase" evidence="6">
    <location>
        <begin position="442"/>
        <end position="693"/>
    </location>
</feature>
<feature type="chain" id="PRO_5016285839" description="histidine kinase" evidence="5">
    <location>
        <begin position="24"/>
        <end position="699"/>
    </location>
</feature>
<keyword evidence="8" id="KW-1185">Reference proteome</keyword>
<dbReference type="InterPro" id="IPR004358">
    <property type="entry name" value="Sig_transdc_His_kin-like_C"/>
</dbReference>
<dbReference type="Gene3D" id="1.10.287.130">
    <property type="match status" value="1"/>
</dbReference>
<dbReference type="PRINTS" id="PR00344">
    <property type="entry name" value="BCTRLSENSOR"/>
</dbReference>
<dbReference type="EC" id="2.7.13.3" evidence="2"/>
<keyword evidence="5" id="KW-0732">Signal</keyword>
<evidence type="ECO:0000259" key="6">
    <source>
        <dbReference type="PROSITE" id="PS50109"/>
    </source>
</evidence>
<reference evidence="8" key="1">
    <citation type="submission" date="2018-05" db="EMBL/GenBank/DDBJ databases">
        <authorList>
            <person name="Nie L."/>
        </authorList>
    </citation>
    <scope>NUCLEOTIDE SEQUENCE [LARGE SCALE GENOMIC DNA]</scope>
    <source>
        <strain evidence="8">NL</strain>
    </source>
</reference>
<evidence type="ECO:0000256" key="2">
    <source>
        <dbReference type="ARBA" id="ARBA00012438"/>
    </source>
</evidence>
<keyword evidence="4" id="KW-1133">Transmembrane helix</keyword>
<protein>
    <recommendedName>
        <fullName evidence="2">histidine kinase</fullName>
        <ecNumber evidence="2">2.7.13.3</ecNumber>
    </recommendedName>
</protein>
<dbReference type="SUPFAM" id="SSF48452">
    <property type="entry name" value="TPR-like"/>
    <property type="match status" value="2"/>
</dbReference>
<dbReference type="OrthoDB" id="9806995at2"/>
<gene>
    <name evidence="7" type="ORF">DLM85_14055</name>
</gene>
<name>A0A328BG28_9BACT</name>
<keyword evidence="4" id="KW-0472">Membrane</keyword>
<dbReference type="InterPro" id="IPR019734">
    <property type="entry name" value="TPR_rpt"/>
</dbReference>
<keyword evidence="3" id="KW-0175">Coiled coil</keyword>
<dbReference type="EMBL" id="QHKM01000004">
    <property type="protein sequence ID" value="RAK65837.1"/>
    <property type="molecule type" value="Genomic_DNA"/>
</dbReference>
<comment type="caution">
    <text evidence="7">The sequence shown here is derived from an EMBL/GenBank/DDBJ whole genome shotgun (WGS) entry which is preliminary data.</text>
</comment>
<dbReference type="InterPro" id="IPR036890">
    <property type="entry name" value="HATPase_C_sf"/>
</dbReference>
<proteinExistence type="predicted"/>
<evidence type="ECO:0000256" key="5">
    <source>
        <dbReference type="SAM" id="SignalP"/>
    </source>
</evidence>
<dbReference type="PROSITE" id="PS50109">
    <property type="entry name" value="HIS_KIN"/>
    <property type="match status" value="1"/>
</dbReference>
<dbReference type="InterPro" id="IPR011990">
    <property type="entry name" value="TPR-like_helical_dom_sf"/>
</dbReference>
<dbReference type="Proteomes" id="UP000248553">
    <property type="component" value="Unassembled WGS sequence"/>
</dbReference>
<dbReference type="AlphaFoldDB" id="A0A328BG28"/>
<dbReference type="InterPro" id="IPR003594">
    <property type="entry name" value="HATPase_dom"/>
</dbReference>
<evidence type="ECO:0000313" key="7">
    <source>
        <dbReference type="EMBL" id="RAK65837.1"/>
    </source>
</evidence>
<dbReference type="CDD" id="cd00075">
    <property type="entry name" value="HATPase"/>
    <property type="match status" value="1"/>
</dbReference>
<dbReference type="PANTHER" id="PTHR43065">
    <property type="entry name" value="SENSOR HISTIDINE KINASE"/>
    <property type="match status" value="1"/>
</dbReference>
<evidence type="ECO:0000256" key="1">
    <source>
        <dbReference type="ARBA" id="ARBA00000085"/>
    </source>
</evidence>
<dbReference type="Pfam" id="PF13424">
    <property type="entry name" value="TPR_12"/>
    <property type="match status" value="1"/>
</dbReference>
<dbReference type="InterPro" id="IPR005467">
    <property type="entry name" value="His_kinase_dom"/>
</dbReference>
<dbReference type="SMART" id="SM00387">
    <property type="entry name" value="HATPase_c"/>
    <property type="match status" value="1"/>
</dbReference>
<evidence type="ECO:0000256" key="3">
    <source>
        <dbReference type="SAM" id="Coils"/>
    </source>
</evidence>
<dbReference type="SUPFAM" id="SSF55874">
    <property type="entry name" value="ATPase domain of HSP90 chaperone/DNA topoisomerase II/histidine kinase"/>
    <property type="match status" value="1"/>
</dbReference>
<evidence type="ECO:0000256" key="4">
    <source>
        <dbReference type="SAM" id="Phobius"/>
    </source>
</evidence>
<dbReference type="RefSeq" id="WP_111478747.1">
    <property type="nucleotide sequence ID" value="NZ_QHKM01000004.1"/>
</dbReference>
<dbReference type="PANTHER" id="PTHR43065:SF42">
    <property type="entry name" value="TWO-COMPONENT SENSOR PPRA"/>
    <property type="match status" value="1"/>
</dbReference>
<dbReference type="Gene3D" id="1.25.40.10">
    <property type="entry name" value="Tetratricopeptide repeat domain"/>
    <property type="match status" value="2"/>
</dbReference>